<dbReference type="PANTHER" id="PTHR40082">
    <property type="entry name" value="BLR5956 PROTEIN"/>
    <property type="match status" value="1"/>
</dbReference>
<dbReference type="Pfam" id="PF00486">
    <property type="entry name" value="Trans_reg_C"/>
    <property type="match status" value="1"/>
</dbReference>
<dbReference type="AlphaFoldDB" id="A0A1J4NAL5"/>
<gene>
    <name evidence="4" type="ORF">UG56_001890</name>
</gene>
<evidence type="ECO:0000256" key="2">
    <source>
        <dbReference type="PROSITE-ProRule" id="PRU01091"/>
    </source>
</evidence>
<comment type="caution">
    <text evidence="4">The sequence shown here is derived from an EMBL/GenBank/DDBJ whole genome shotgun (WGS) entry which is preliminary data.</text>
</comment>
<dbReference type="GO" id="GO:0003677">
    <property type="term" value="F:DNA binding"/>
    <property type="evidence" value="ECO:0007669"/>
    <property type="project" value="UniProtKB-UniRule"/>
</dbReference>
<evidence type="ECO:0000256" key="1">
    <source>
        <dbReference type="ARBA" id="ARBA00023125"/>
    </source>
</evidence>
<dbReference type="SMART" id="SM00862">
    <property type="entry name" value="Trans_reg_C"/>
    <property type="match status" value="1"/>
</dbReference>
<dbReference type="CDD" id="cd00383">
    <property type="entry name" value="trans_reg_C"/>
    <property type="match status" value="1"/>
</dbReference>
<dbReference type="STRING" id="1844.UG56_001890"/>
<dbReference type="InterPro" id="IPR039793">
    <property type="entry name" value="UROS/Hem4"/>
</dbReference>
<keyword evidence="5" id="KW-1185">Reference proteome</keyword>
<dbReference type="SUPFAM" id="SSF69618">
    <property type="entry name" value="HemD-like"/>
    <property type="match status" value="1"/>
</dbReference>
<sequence length="384" mass="41060">MAVHKAQEIYDSDVDSRALSGFRVGVTAARKAEEQINLLERRGSQVVWAPALSVDPNRVDAGALRAVTEQIIGQKIDMFLATTGIGTRAWFDAAEEWGLLDRLLETLGRAEILARGPKSVGALRRRGLRELWAPESEEFDDVLEHLRGRDLTGKRIVVQEHGQSLSMVAHALTRQGAEVINVVVYRVESASDPEPMFRLVETLADGELDAVTFTSAPAVAAFMQAAGSVGLRDEVVAAFQADVVAACVGPVTAAAFEMWGVPTMVPDRSRTAAMIKMLETELPLRREGLLVELAGGHQLLLHDDAVMLDGAEVKLSPAPAAVLGALVANPGNVVSRQVLLATLPSGTAGSEHAVEMAVARLRSALGTKTIQTVVKRGYRLAVAS</sequence>
<dbReference type="EMBL" id="JZDQ02000002">
    <property type="protein sequence ID" value="OIJ28555.1"/>
    <property type="molecule type" value="Genomic_DNA"/>
</dbReference>
<dbReference type="CDD" id="cd06578">
    <property type="entry name" value="HemD"/>
    <property type="match status" value="1"/>
</dbReference>
<feature type="DNA-binding region" description="OmpR/PhoB-type" evidence="2">
    <location>
        <begin position="288"/>
        <end position="382"/>
    </location>
</feature>
<proteinExistence type="predicted"/>
<evidence type="ECO:0000259" key="3">
    <source>
        <dbReference type="PROSITE" id="PS51755"/>
    </source>
</evidence>
<dbReference type="Gene3D" id="1.10.10.10">
    <property type="entry name" value="Winged helix-like DNA-binding domain superfamily/Winged helix DNA-binding domain"/>
    <property type="match status" value="1"/>
</dbReference>
<accession>A0A1J4NAL5</accession>
<dbReference type="Pfam" id="PF02602">
    <property type="entry name" value="HEM4"/>
    <property type="match status" value="1"/>
</dbReference>
<dbReference type="InterPro" id="IPR016032">
    <property type="entry name" value="Sig_transdc_resp-reg_C-effctor"/>
</dbReference>
<dbReference type="GO" id="GO:0000160">
    <property type="term" value="P:phosphorelay signal transduction system"/>
    <property type="evidence" value="ECO:0007669"/>
    <property type="project" value="InterPro"/>
</dbReference>
<dbReference type="InterPro" id="IPR036388">
    <property type="entry name" value="WH-like_DNA-bd_sf"/>
</dbReference>
<dbReference type="InterPro" id="IPR003754">
    <property type="entry name" value="4pyrrol_synth_uPrphyn_synth"/>
</dbReference>
<dbReference type="PROSITE" id="PS51755">
    <property type="entry name" value="OMPR_PHOB"/>
    <property type="match status" value="1"/>
</dbReference>
<dbReference type="GO" id="GO:0006355">
    <property type="term" value="P:regulation of DNA-templated transcription"/>
    <property type="evidence" value="ECO:0007669"/>
    <property type="project" value="InterPro"/>
</dbReference>
<dbReference type="GO" id="GO:0006780">
    <property type="term" value="P:uroporphyrinogen III biosynthetic process"/>
    <property type="evidence" value="ECO:0007669"/>
    <property type="project" value="InterPro"/>
</dbReference>
<keyword evidence="1 2" id="KW-0238">DNA-binding</keyword>
<organism evidence="4 5">
    <name type="scientific">Nocardioides luteus</name>
    <dbReference type="NCBI Taxonomy" id="1844"/>
    <lineage>
        <taxon>Bacteria</taxon>
        <taxon>Bacillati</taxon>
        <taxon>Actinomycetota</taxon>
        <taxon>Actinomycetes</taxon>
        <taxon>Propionibacteriales</taxon>
        <taxon>Nocardioidaceae</taxon>
        <taxon>Nocardioides</taxon>
    </lineage>
</organism>
<dbReference type="Proteomes" id="UP000033772">
    <property type="component" value="Unassembled WGS sequence"/>
</dbReference>
<dbReference type="InterPro" id="IPR001867">
    <property type="entry name" value="OmpR/PhoB-type_DNA-bd"/>
</dbReference>
<dbReference type="RefSeq" id="WP_045547159.1">
    <property type="nucleotide sequence ID" value="NZ_JZDQ02000002.1"/>
</dbReference>
<dbReference type="Gene3D" id="3.40.50.10090">
    <property type="match status" value="2"/>
</dbReference>
<name>A0A1J4NAL5_9ACTN</name>
<dbReference type="GO" id="GO:0004852">
    <property type="term" value="F:uroporphyrinogen-III synthase activity"/>
    <property type="evidence" value="ECO:0007669"/>
    <property type="project" value="InterPro"/>
</dbReference>
<evidence type="ECO:0000313" key="5">
    <source>
        <dbReference type="Proteomes" id="UP000033772"/>
    </source>
</evidence>
<dbReference type="OrthoDB" id="213853at2"/>
<protein>
    <submittedName>
        <fullName evidence="4">Uroporphyrinogen-III synthase</fullName>
    </submittedName>
</protein>
<evidence type="ECO:0000313" key="4">
    <source>
        <dbReference type="EMBL" id="OIJ28555.1"/>
    </source>
</evidence>
<reference evidence="4" key="1">
    <citation type="submission" date="2016-10" db="EMBL/GenBank/DDBJ databases">
        <title>Draft Genome Sequence of Nocardioides luteus Strain BAFB, an Alkane-Degrading Bacterium Isolated from JP-7 Polluted Soil.</title>
        <authorList>
            <person name="Brown L."/>
            <person name="Ruiz O.N."/>
            <person name="Gunasekera T."/>
        </authorList>
    </citation>
    <scope>NUCLEOTIDE SEQUENCE [LARGE SCALE GENOMIC DNA]</scope>
    <source>
        <strain evidence="4">BAFB</strain>
    </source>
</reference>
<dbReference type="SUPFAM" id="SSF46894">
    <property type="entry name" value="C-terminal effector domain of the bipartite response regulators"/>
    <property type="match status" value="1"/>
</dbReference>
<dbReference type="NCBIfam" id="NF005568">
    <property type="entry name" value="PRK07239.1"/>
    <property type="match status" value="1"/>
</dbReference>
<feature type="domain" description="OmpR/PhoB-type" evidence="3">
    <location>
        <begin position="288"/>
        <end position="382"/>
    </location>
</feature>
<dbReference type="PANTHER" id="PTHR40082:SF1">
    <property type="entry name" value="BLR5956 PROTEIN"/>
    <property type="match status" value="1"/>
</dbReference>
<dbReference type="InterPro" id="IPR036108">
    <property type="entry name" value="4pyrrol_syn_uPrphyn_synt_sf"/>
</dbReference>